<dbReference type="Pfam" id="PF19701">
    <property type="entry name" value="DUF6199"/>
    <property type="match status" value="1"/>
</dbReference>
<dbReference type="EMBL" id="CP034235">
    <property type="protein sequence ID" value="QGQ96768.1"/>
    <property type="molecule type" value="Genomic_DNA"/>
</dbReference>
<name>A0A6B8RN31_9BACL</name>
<dbReference type="OrthoDB" id="2575528at2"/>
<keyword evidence="1" id="KW-0472">Membrane</keyword>
<feature type="domain" description="DUF6199" evidence="2">
    <location>
        <begin position="173"/>
        <end position="231"/>
    </location>
</feature>
<keyword evidence="4" id="KW-1185">Reference proteome</keyword>
<reference evidence="4" key="1">
    <citation type="submission" date="2018-11" db="EMBL/GenBank/DDBJ databases">
        <title>Complete genome sequence of Paenibacillus sp. ML311-T8.</title>
        <authorList>
            <person name="Nam Y.-D."/>
            <person name="Kang J."/>
            <person name="Chung W.-H."/>
            <person name="Park Y.S."/>
        </authorList>
    </citation>
    <scope>NUCLEOTIDE SEQUENCE [LARGE SCALE GENOMIC DNA]</scope>
    <source>
        <strain evidence="4">ML311-T8</strain>
    </source>
</reference>
<feature type="transmembrane region" description="Helical" evidence="1">
    <location>
        <begin position="211"/>
        <end position="232"/>
    </location>
</feature>
<dbReference type="Proteomes" id="UP000426246">
    <property type="component" value="Chromosome"/>
</dbReference>
<keyword evidence="1" id="KW-1133">Transmembrane helix</keyword>
<evidence type="ECO:0000256" key="1">
    <source>
        <dbReference type="SAM" id="Phobius"/>
    </source>
</evidence>
<sequence>MKLILLKRKRLSALLIVLCLMILAVLLVVMSKTYYSESIFYVDLHKYKMEDQQGKIISYRNGEARSIEVHISDQDRTIIIDGMKYLIYKNQDPNNLKYEVVYPNGHKYEVVDQAGQLMSYDEKGEWVLEVYLYADNKRILENGEEIYLPGSLVTIAYPEYHSKQGSLVLFVLSIVLLIYGWCGYRFRKFQSFLFTISLHWIWVQDSEPSDFYYFMCKVGGVIIMCGSVFLFLKSL</sequence>
<gene>
    <name evidence="3" type="ORF">EHS13_18730</name>
</gene>
<dbReference type="AlphaFoldDB" id="A0A6B8RN31"/>
<accession>A0A6B8RN31</accession>
<evidence type="ECO:0000313" key="3">
    <source>
        <dbReference type="EMBL" id="QGQ96768.1"/>
    </source>
</evidence>
<organism evidence="3 4">
    <name type="scientific">Paenibacillus psychroresistens</name>
    <dbReference type="NCBI Taxonomy" id="1778678"/>
    <lineage>
        <taxon>Bacteria</taxon>
        <taxon>Bacillati</taxon>
        <taxon>Bacillota</taxon>
        <taxon>Bacilli</taxon>
        <taxon>Bacillales</taxon>
        <taxon>Paenibacillaceae</taxon>
        <taxon>Paenibacillus</taxon>
    </lineage>
</organism>
<evidence type="ECO:0000313" key="4">
    <source>
        <dbReference type="Proteomes" id="UP000426246"/>
    </source>
</evidence>
<protein>
    <recommendedName>
        <fullName evidence="2">DUF6199 domain-containing protein</fullName>
    </recommendedName>
</protein>
<evidence type="ECO:0000259" key="2">
    <source>
        <dbReference type="Pfam" id="PF19701"/>
    </source>
</evidence>
<keyword evidence="1" id="KW-0812">Transmembrane</keyword>
<proteinExistence type="predicted"/>
<dbReference type="InterPro" id="IPR045679">
    <property type="entry name" value="DUF6199"/>
</dbReference>
<feature type="transmembrane region" description="Helical" evidence="1">
    <location>
        <begin position="165"/>
        <end position="182"/>
    </location>
</feature>
<dbReference type="KEGG" id="ppsc:EHS13_18730"/>